<evidence type="ECO:0000256" key="11">
    <source>
        <dbReference type="SAM" id="SignalP"/>
    </source>
</evidence>
<dbReference type="GO" id="GO:0007179">
    <property type="term" value="P:transforming growth factor beta receptor signaling pathway"/>
    <property type="evidence" value="ECO:0007669"/>
    <property type="project" value="TreeGrafter"/>
</dbReference>
<protein>
    <recommendedName>
        <fullName evidence="12">TGFBR3/Endoglin-like N-terminal domain-containing protein</fullName>
    </recommendedName>
</protein>
<evidence type="ECO:0000256" key="10">
    <source>
        <dbReference type="SAM" id="Phobius"/>
    </source>
</evidence>
<keyword evidence="6 10" id="KW-0472">Membrane</keyword>
<feature type="transmembrane region" description="Helical" evidence="10">
    <location>
        <begin position="473"/>
        <end position="499"/>
    </location>
</feature>
<keyword evidence="7" id="KW-1015">Disulfide bond</keyword>
<evidence type="ECO:0000256" key="4">
    <source>
        <dbReference type="ARBA" id="ARBA00022729"/>
    </source>
</evidence>
<keyword evidence="4 11" id="KW-0732">Signal</keyword>
<evidence type="ECO:0000256" key="9">
    <source>
        <dbReference type="SAM" id="MobiDB-lite"/>
    </source>
</evidence>
<reference evidence="13" key="1">
    <citation type="submission" date="2023-07" db="EMBL/GenBank/DDBJ databases">
        <title>Chromosome-level Genome Assembly of Striped Snakehead (Channa striata).</title>
        <authorList>
            <person name="Liu H."/>
        </authorList>
    </citation>
    <scope>NUCLEOTIDE SEQUENCE</scope>
    <source>
        <strain evidence="13">Gz</strain>
        <tissue evidence="13">Muscle</tissue>
    </source>
</reference>
<dbReference type="GO" id="GO:0001837">
    <property type="term" value="P:epithelial to mesenchymal transition"/>
    <property type="evidence" value="ECO:0007669"/>
    <property type="project" value="TreeGrafter"/>
</dbReference>
<dbReference type="GO" id="GO:0016477">
    <property type="term" value="P:cell migration"/>
    <property type="evidence" value="ECO:0007669"/>
    <property type="project" value="TreeGrafter"/>
</dbReference>
<dbReference type="Proteomes" id="UP001187415">
    <property type="component" value="Unassembled WGS sequence"/>
</dbReference>
<feature type="chain" id="PRO_5041714263" description="TGFBR3/Endoglin-like N-terminal domain-containing protein" evidence="11">
    <location>
        <begin position="21"/>
        <end position="559"/>
    </location>
</feature>
<evidence type="ECO:0000259" key="12">
    <source>
        <dbReference type="Pfam" id="PF26060"/>
    </source>
</evidence>
<evidence type="ECO:0000256" key="7">
    <source>
        <dbReference type="ARBA" id="ARBA00023157"/>
    </source>
</evidence>
<evidence type="ECO:0000256" key="1">
    <source>
        <dbReference type="ARBA" id="ARBA00004251"/>
    </source>
</evidence>
<accession>A0AA88LQG2</accession>
<evidence type="ECO:0000256" key="6">
    <source>
        <dbReference type="ARBA" id="ARBA00023136"/>
    </source>
</evidence>
<dbReference type="PANTHER" id="PTHR14002:SF41">
    <property type="entry name" value="ENDOGLIN"/>
    <property type="match status" value="1"/>
</dbReference>
<dbReference type="GO" id="GO:0017015">
    <property type="term" value="P:regulation of transforming growth factor beta receptor signaling pathway"/>
    <property type="evidence" value="ECO:0007669"/>
    <property type="project" value="TreeGrafter"/>
</dbReference>
<keyword evidence="8" id="KW-0325">Glycoprotein</keyword>
<keyword evidence="2" id="KW-1003">Cell membrane</keyword>
<name>A0AA88LQG2_CHASR</name>
<dbReference type="GO" id="GO:0050431">
    <property type="term" value="F:transforming growth factor beta binding"/>
    <property type="evidence" value="ECO:0007669"/>
    <property type="project" value="TreeGrafter"/>
</dbReference>
<comment type="caution">
    <text evidence="13">The sequence shown here is derived from an EMBL/GenBank/DDBJ whole genome shotgun (WGS) entry which is preliminary data.</text>
</comment>
<evidence type="ECO:0000256" key="8">
    <source>
        <dbReference type="ARBA" id="ARBA00023180"/>
    </source>
</evidence>
<dbReference type="AlphaFoldDB" id="A0AA88LQG2"/>
<gene>
    <name evidence="13" type="ORF">Q5P01_024784</name>
</gene>
<keyword evidence="14" id="KW-1185">Reference proteome</keyword>
<evidence type="ECO:0000256" key="3">
    <source>
        <dbReference type="ARBA" id="ARBA00022692"/>
    </source>
</evidence>
<dbReference type="GO" id="GO:0005114">
    <property type="term" value="F:type II transforming growth factor beta receptor binding"/>
    <property type="evidence" value="ECO:0007669"/>
    <property type="project" value="TreeGrafter"/>
</dbReference>
<keyword evidence="3 10" id="KW-0812">Transmembrane</keyword>
<organism evidence="13 14">
    <name type="scientific">Channa striata</name>
    <name type="common">Snakehead murrel</name>
    <name type="synonym">Ophicephalus striatus</name>
    <dbReference type="NCBI Taxonomy" id="64152"/>
    <lineage>
        <taxon>Eukaryota</taxon>
        <taxon>Metazoa</taxon>
        <taxon>Chordata</taxon>
        <taxon>Craniata</taxon>
        <taxon>Vertebrata</taxon>
        <taxon>Euteleostomi</taxon>
        <taxon>Actinopterygii</taxon>
        <taxon>Neopterygii</taxon>
        <taxon>Teleostei</taxon>
        <taxon>Neoteleostei</taxon>
        <taxon>Acanthomorphata</taxon>
        <taxon>Anabantaria</taxon>
        <taxon>Anabantiformes</taxon>
        <taxon>Channoidei</taxon>
        <taxon>Channidae</taxon>
        <taxon>Channa</taxon>
    </lineage>
</organism>
<dbReference type="GO" id="GO:0005539">
    <property type="term" value="F:glycosaminoglycan binding"/>
    <property type="evidence" value="ECO:0007669"/>
    <property type="project" value="TreeGrafter"/>
</dbReference>
<feature type="domain" description="TGFBR3/Endoglin-like N-terminal" evidence="12">
    <location>
        <begin position="39"/>
        <end position="184"/>
    </location>
</feature>
<dbReference type="InterPro" id="IPR058899">
    <property type="entry name" value="TGFBR3/Endoglin-like_N"/>
</dbReference>
<keyword evidence="5 10" id="KW-1133">Transmembrane helix</keyword>
<dbReference type="Pfam" id="PF26060">
    <property type="entry name" value="TGFBR3_N"/>
    <property type="match status" value="1"/>
</dbReference>
<feature type="region of interest" description="Disordered" evidence="9">
    <location>
        <begin position="526"/>
        <end position="559"/>
    </location>
</feature>
<feature type="compositionally biased region" description="Low complexity" evidence="9">
    <location>
        <begin position="532"/>
        <end position="546"/>
    </location>
</feature>
<sequence length="559" mass="61172">MKTPMAPFALLLCITVAASASSQTCVPENQGENLYVDVREMQRGCWTNFTKDNAELHILKLKYIDPSSTMFNLHVTSARQMNLIITCEHMAYGAYNVSNNVNFYINESIHLFSNSGHNHGHIIKESFPTQDEQLVEWASKKFGGVTSFTTFQNLKGISLTKAGTNPGTNHCILKNEDPSEKIFMVIETTQTRSNFQLKSCSPQQNTGVEPYIHIINIPESEPIRNVSLQLETTTKTQLFLRGPQGTTWSISLKHDTMITSNNDVIMFTRTIQPNVTMKSDRAEDVQKKALGYFKATTFASYTEVRSESSSHLELQLKAHSTVTEMVTAAAIPITTNAPHQMPLRMQLYTSPDYRSPLNTKVQTNKRIYADISGNTIGGISLTIKVTSCSVNSSSVVKELPFIPESCSPNSCPNSTRLSFSLDKLQEQTPTTLELKCSVNLCYSEQCVDGGQVKKNVEVTQPCVQPASSRCFDFGLPGVLGIAFGGFLIGVLLIGALWFIKIKTGYPTGLDMSSTATSLPGCPCSVGKRQPVSTNPSPSENSSANASIGSTQSTPTSSMA</sequence>
<dbReference type="PANTHER" id="PTHR14002">
    <property type="entry name" value="ENDOGLIN/TGF-BETA RECEPTOR TYPE III"/>
    <property type="match status" value="1"/>
</dbReference>
<dbReference type="GO" id="GO:0005024">
    <property type="term" value="F:transforming growth factor beta receptor activity"/>
    <property type="evidence" value="ECO:0007669"/>
    <property type="project" value="TreeGrafter"/>
</dbReference>
<evidence type="ECO:0000256" key="2">
    <source>
        <dbReference type="ARBA" id="ARBA00022475"/>
    </source>
</evidence>
<comment type="subcellular location">
    <subcellularLocation>
        <location evidence="1">Cell membrane</location>
        <topology evidence="1">Single-pass type I membrane protein</topology>
    </subcellularLocation>
</comment>
<dbReference type="EMBL" id="JAUPFM010000020">
    <property type="protein sequence ID" value="KAK2819223.1"/>
    <property type="molecule type" value="Genomic_DNA"/>
</dbReference>
<evidence type="ECO:0000313" key="13">
    <source>
        <dbReference type="EMBL" id="KAK2819223.1"/>
    </source>
</evidence>
<evidence type="ECO:0000256" key="5">
    <source>
        <dbReference type="ARBA" id="ARBA00022989"/>
    </source>
</evidence>
<evidence type="ECO:0000313" key="14">
    <source>
        <dbReference type="Proteomes" id="UP001187415"/>
    </source>
</evidence>
<proteinExistence type="predicted"/>
<feature type="signal peptide" evidence="11">
    <location>
        <begin position="1"/>
        <end position="20"/>
    </location>
</feature>
<feature type="compositionally biased region" description="Polar residues" evidence="9">
    <location>
        <begin position="547"/>
        <end position="559"/>
    </location>
</feature>